<evidence type="ECO:0000256" key="12">
    <source>
        <dbReference type="ARBA" id="ARBA00023049"/>
    </source>
</evidence>
<dbReference type="CDD" id="cd19501">
    <property type="entry name" value="RecA-like_FtsH"/>
    <property type="match status" value="1"/>
</dbReference>
<dbReference type="EC" id="3.4.24.-" evidence="15"/>
<dbReference type="GO" id="GO:0005524">
    <property type="term" value="F:ATP binding"/>
    <property type="evidence" value="ECO:0007669"/>
    <property type="project" value="UniProtKB-UniRule"/>
</dbReference>
<comment type="cofactor">
    <cofactor evidence="15">
        <name>Zn(2+)</name>
        <dbReference type="ChEBI" id="CHEBI:29105"/>
    </cofactor>
    <text evidence="15">Binds 1 zinc ion per subunit.</text>
</comment>
<evidence type="ECO:0000313" key="18">
    <source>
        <dbReference type="EMBL" id="TQE96366.1"/>
    </source>
</evidence>
<evidence type="ECO:0000256" key="9">
    <source>
        <dbReference type="ARBA" id="ARBA00022833"/>
    </source>
</evidence>
<feature type="active site" evidence="15">
    <location>
        <position position="447"/>
    </location>
</feature>
<evidence type="ECO:0000259" key="17">
    <source>
        <dbReference type="SMART" id="SM00382"/>
    </source>
</evidence>
<evidence type="ECO:0000256" key="15">
    <source>
        <dbReference type="HAMAP-Rule" id="MF_01458"/>
    </source>
</evidence>
<dbReference type="InterPro" id="IPR037219">
    <property type="entry name" value="Peptidase_M41-like"/>
</dbReference>
<dbReference type="Proteomes" id="UP000317371">
    <property type="component" value="Unassembled WGS sequence"/>
</dbReference>
<protein>
    <recommendedName>
        <fullName evidence="15">ATP-dependent zinc metalloprotease FtsH</fullName>
        <ecNumber evidence="15">3.4.24.-</ecNumber>
    </recommendedName>
</protein>
<dbReference type="InParanoid" id="A0A540VHW4"/>
<dbReference type="OrthoDB" id="9809379at2"/>
<keyword evidence="4 15" id="KW-0645">Protease</keyword>
<comment type="caution">
    <text evidence="18">The sequence shown here is derived from an EMBL/GenBank/DDBJ whole genome shotgun (WGS) entry which is preliminary data.</text>
</comment>
<dbReference type="SUPFAM" id="SSF140990">
    <property type="entry name" value="FtsH protease domain-like"/>
    <property type="match status" value="1"/>
</dbReference>
<dbReference type="AlphaFoldDB" id="A0A540VHW4"/>
<feature type="domain" description="AAA+ ATPase" evidence="17">
    <location>
        <begin position="217"/>
        <end position="356"/>
    </location>
</feature>
<evidence type="ECO:0000256" key="10">
    <source>
        <dbReference type="ARBA" id="ARBA00022840"/>
    </source>
</evidence>
<dbReference type="FunFam" id="1.20.58.760:FF:000001">
    <property type="entry name" value="ATP-dependent zinc metalloprotease FtsH"/>
    <property type="match status" value="1"/>
</dbReference>
<comment type="subunit">
    <text evidence="15">Homohexamer.</text>
</comment>
<dbReference type="FunFam" id="3.40.50.300:FF:000001">
    <property type="entry name" value="ATP-dependent zinc metalloprotease FtsH"/>
    <property type="match status" value="1"/>
</dbReference>
<evidence type="ECO:0000313" key="19">
    <source>
        <dbReference type="Proteomes" id="UP000317371"/>
    </source>
</evidence>
<name>A0A540VHW4_9CHLR</name>
<dbReference type="PANTHER" id="PTHR23076">
    <property type="entry name" value="METALLOPROTEASE M41 FTSH"/>
    <property type="match status" value="1"/>
</dbReference>
<dbReference type="InterPro" id="IPR003960">
    <property type="entry name" value="ATPase_AAA_CS"/>
</dbReference>
<dbReference type="NCBIfam" id="TIGR01241">
    <property type="entry name" value="FtsH_fam"/>
    <property type="match status" value="1"/>
</dbReference>
<dbReference type="GO" id="GO:0030163">
    <property type="term" value="P:protein catabolic process"/>
    <property type="evidence" value="ECO:0007669"/>
    <property type="project" value="UniProtKB-UniRule"/>
</dbReference>
<dbReference type="Gene3D" id="3.40.50.300">
    <property type="entry name" value="P-loop containing nucleotide triphosphate hydrolases"/>
    <property type="match status" value="1"/>
</dbReference>
<dbReference type="InterPro" id="IPR005936">
    <property type="entry name" value="FtsH"/>
</dbReference>
<dbReference type="Pfam" id="PF06480">
    <property type="entry name" value="FtsH_ext"/>
    <property type="match status" value="1"/>
</dbReference>
<evidence type="ECO:0000256" key="16">
    <source>
        <dbReference type="RuleBase" id="RU003651"/>
    </source>
</evidence>
<dbReference type="Pfam" id="PF17862">
    <property type="entry name" value="AAA_lid_3"/>
    <property type="match status" value="1"/>
</dbReference>
<dbReference type="Gene3D" id="1.20.58.760">
    <property type="entry name" value="Peptidase M41"/>
    <property type="match status" value="1"/>
</dbReference>
<evidence type="ECO:0000256" key="13">
    <source>
        <dbReference type="ARBA" id="ARBA00023136"/>
    </source>
</evidence>
<keyword evidence="10 15" id="KW-0067">ATP-binding</keyword>
<evidence type="ECO:0000256" key="14">
    <source>
        <dbReference type="ARBA" id="ARBA00061570"/>
    </source>
</evidence>
<keyword evidence="7 15" id="KW-0547">Nucleotide-binding</keyword>
<feature type="transmembrane region" description="Helical" evidence="15">
    <location>
        <begin position="132"/>
        <end position="151"/>
    </location>
</feature>
<feature type="binding site" evidence="15">
    <location>
        <position position="446"/>
    </location>
    <ligand>
        <name>Zn(2+)</name>
        <dbReference type="ChEBI" id="CHEBI:29105"/>
        <note>catalytic</note>
    </ligand>
</feature>
<evidence type="ECO:0000256" key="1">
    <source>
        <dbReference type="ARBA" id="ARBA00004370"/>
    </source>
</evidence>
<evidence type="ECO:0000256" key="7">
    <source>
        <dbReference type="ARBA" id="ARBA00022741"/>
    </source>
</evidence>
<sequence>MGPSMQYGQDDPNERPPQGARFSRWFWLILTLIALLLNFWLFIPHEALRAELPYTAFLEQVKAGNVAQVEIKDQQVQGTFKEPILWAPDEQIEPVEHMTFATTLPPVEDARLLPLLEAKGVAVTARAAGTPWPAMLLVNGLPLLLLVGLFYTSARQMRQAQGSIFDFAHSKARQYDPARPRISFADVAGVEQAKLELAEVVDFLKSPAKYRRLGARIPRGVLLVGPPGTGKTLLARAVAGEAQVPFYAISASEFVEVFVGVGASRVRDLFKKAKETPASIVFVDELDAVGRQRGAGFGGGNDEREQTLNQLLVEMDGFDHGDNVIVIAATNRPDVLDPALLRPGRFDRQVVVGLPDRLGREGILRIHSRGMPLADDVDLAMLSRATPGFAGADLANLCNEAALIAARRNKIQVEMVDFQDALDKIVLGVEGSPLLDERERRTVAYHEAGHALIASLLPGADPVHRVTIIPHGRALGLTAQLPQEERYNHSRDDLLTRLTVLMGGRAAEEVALQQMTSGAENDFLQATWLAQGMVARWGMSEAVGPVGYRTGETHPFLGRDLALEREYSETTASLIDQEVKRLLEDAHQQAVDLLTTYRAQLDQLATALLHEETLDAARIQEILGLIPAALAGRRPVGRRVVTAVVRADPEPVDRP</sequence>
<evidence type="ECO:0000256" key="6">
    <source>
        <dbReference type="ARBA" id="ARBA00022723"/>
    </source>
</evidence>
<keyword evidence="8 15" id="KW-0378">Hydrolase</keyword>
<keyword evidence="11 15" id="KW-1133">Transmembrane helix</keyword>
<keyword evidence="19" id="KW-1185">Reference proteome</keyword>
<comment type="subcellular location">
    <subcellularLocation>
        <location evidence="15">Cell membrane</location>
        <topology evidence="15">Multi-pass membrane protein</topology>
        <orientation evidence="15">Cytoplasmic side</orientation>
    </subcellularLocation>
    <subcellularLocation>
        <location evidence="1">Membrane</location>
    </subcellularLocation>
</comment>
<keyword evidence="5 15" id="KW-0812">Transmembrane</keyword>
<dbReference type="RefSeq" id="WP_141609511.1">
    <property type="nucleotide sequence ID" value="NZ_VIGC02000008.1"/>
</dbReference>
<evidence type="ECO:0000256" key="11">
    <source>
        <dbReference type="ARBA" id="ARBA00022989"/>
    </source>
</evidence>
<evidence type="ECO:0000256" key="8">
    <source>
        <dbReference type="ARBA" id="ARBA00022801"/>
    </source>
</evidence>
<dbReference type="Pfam" id="PF01434">
    <property type="entry name" value="Peptidase_M41"/>
    <property type="match status" value="1"/>
</dbReference>
<comment type="function">
    <text evidence="15">Acts as a processive, ATP-dependent zinc metallopeptidase for both cytoplasmic and membrane proteins. Plays a role in the quality control of integral membrane proteins.</text>
</comment>
<dbReference type="GO" id="GO:0008270">
    <property type="term" value="F:zinc ion binding"/>
    <property type="evidence" value="ECO:0007669"/>
    <property type="project" value="UniProtKB-UniRule"/>
</dbReference>
<dbReference type="GO" id="GO:0006508">
    <property type="term" value="P:proteolysis"/>
    <property type="evidence" value="ECO:0007669"/>
    <property type="project" value="UniProtKB-KW"/>
</dbReference>
<proteinExistence type="inferred from homology"/>
<keyword evidence="3 15" id="KW-1003">Cell membrane</keyword>
<comment type="similarity">
    <text evidence="14 15">In the central section; belongs to the AAA ATPase family.</text>
</comment>
<dbReference type="InterPro" id="IPR027417">
    <property type="entry name" value="P-loop_NTPase"/>
</dbReference>
<comment type="similarity">
    <text evidence="16">Belongs to the AAA ATPase family.</text>
</comment>
<evidence type="ECO:0000256" key="5">
    <source>
        <dbReference type="ARBA" id="ARBA00022692"/>
    </source>
</evidence>
<reference evidence="18 19" key="1">
    <citation type="submission" date="2019-06" db="EMBL/GenBank/DDBJ databases">
        <title>Genome sequence of Litorilinea aerophila BAA-2444.</title>
        <authorList>
            <person name="Maclea K.S."/>
            <person name="Maurais E.G."/>
            <person name="Iannazzi L.C."/>
        </authorList>
    </citation>
    <scope>NUCLEOTIDE SEQUENCE [LARGE SCALE GENOMIC DNA]</scope>
    <source>
        <strain evidence="18 19">ATCC BAA-2444</strain>
    </source>
</reference>
<accession>A0A540VHW4</accession>
<feature type="binding site" evidence="15">
    <location>
        <begin position="225"/>
        <end position="232"/>
    </location>
    <ligand>
        <name>ATP</name>
        <dbReference type="ChEBI" id="CHEBI:30616"/>
    </ligand>
</feature>
<dbReference type="GO" id="GO:0005886">
    <property type="term" value="C:plasma membrane"/>
    <property type="evidence" value="ECO:0007669"/>
    <property type="project" value="UniProtKB-SubCell"/>
</dbReference>
<feature type="binding site" evidence="15">
    <location>
        <position position="450"/>
    </location>
    <ligand>
        <name>Zn(2+)</name>
        <dbReference type="ChEBI" id="CHEBI:29105"/>
        <note>catalytic</note>
    </ligand>
</feature>
<evidence type="ECO:0000256" key="4">
    <source>
        <dbReference type="ARBA" id="ARBA00022670"/>
    </source>
</evidence>
<dbReference type="Gene3D" id="3.30.720.210">
    <property type="match status" value="1"/>
</dbReference>
<evidence type="ECO:0000256" key="2">
    <source>
        <dbReference type="ARBA" id="ARBA00010044"/>
    </source>
</evidence>
<dbReference type="FunFam" id="1.10.8.60:FF:000001">
    <property type="entry name" value="ATP-dependent zinc metalloprotease FtsH"/>
    <property type="match status" value="1"/>
</dbReference>
<gene>
    <name evidence="18" type="primary">hflB</name>
    <name evidence="15" type="synonym">ftsH</name>
    <name evidence="18" type="ORF">FKZ61_07690</name>
</gene>
<dbReference type="SMART" id="SM00382">
    <property type="entry name" value="AAA"/>
    <property type="match status" value="1"/>
</dbReference>
<keyword evidence="12 15" id="KW-0482">Metalloprotease</keyword>
<dbReference type="InterPro" id="IPR003593">
    <property type="entry name" value="AAA+_ATPase"/>
</dbReference>
<evidence type="ECO:0000256" key="3">
    <source>
        <dbReference type="ARBA" id="ARBA00022475"/>
    </source>
</evidence>
<keyword evidence="13 15" id="KW-0472">Membrane</keyword>
<organism evidence="18 19">
    <name type="scientific">Litorilinea aerophila</name>
    <dbReference type="NCBI Taxonomy" id="1204385"/>
    <lineage>
        <taxon>Bacteria</taxon>
        <taxon>Bacillati</taxon>
        <taxon>Chloroflexota</taxon>
        <taxon>Caldilineae</taxon>
        <taxon>Caldilineales</taxon>
        <taxon>Caldilineaceae</taxon>
        <taxon>Litorilinea</taxon>
    </lineage>
</organism>
<dbReference type="SUPFAM" id="SSF52540">
    <property type="entry name" value="P-loop containing nucleoside triphosphate hydrolases"/>
    <property type="match status" value="1"/>
</dbReference>
<feature type="binding site" evidence="15">
    <location>
        <position position="522"/>
    </location>
    <ligand>
        <name>Zn(2+)</name>
        <dbReference type="ChEBI" id="CHEBI:29105"/>
        <note>catalytic</note>
    </ligand>
</feature>
<dbReference type="Gene3D" id="1.10.8.60">
    <property type="match status" value="1"/>
</dbReference>
<dbReference type="Pfam" id="PF00004">
    <property type="entry name" value="AAA"/>
    <property type="match status" value="1"/>
</dbReference>
<dbReference type="PANTHER" id="PTHR23076:SF97">
    <property type="entry name" value="ATP-DEPENDENT ZINC METALLOPROTEASE YME1L1"/>
    <property type="match status" value="1"/>
</dbReference>
<keyword evidence="6 15" id="KW-0479">Metal-binding</keyword>
<dbReference type="GO" id="GO:0004222">
    <property type="term" value="F:metalloendopeptidase activity"/>
    <property type="evidence" value="ECO:0007669"/>
    <property type="project" value="InterPro"/>
</dbReference>
<dbReference type="PROSITE" id="PS00674">
    <property type="entry name" value="AAA"/>
    <property type="match status" value="1"/>
</dbReference>
<comment type="similarity">
    <text evidence="2 15">In the C-terminal section; belongs to the peptidase M41 family.</text>
</comment>
<dbReference type="InterPro" id="IPR003959">
    <property type="entry name" value="ATPase_AAA_core"/>
</dbReference>
<dbReference type="HAMAP" id="MF_01458">
    <property type="entry name" value="FtsH"/>
    <property type="match status" value="1"/>
</dbReference>
<dbReference type="EMBL" id="VIGC01000008">
    <property type="protein sequence ID" value="TQE96366.1"/>
    <property type="molecule type" value="Genomic_DNA"/>
</dbReference>
<dbReference type="GO" id="GO:0004176">
    <property type="term" value="F:ATP-dependent peptidase activity"/>
    <property type="evidence" value="ECO:0007669"/>
    <property type="project" value="InterPro"/>
</dbReference>
<dbReference type="InterPro" id="IPR000642">
    <property type="entry name" value="Peptidase_M41"/>
</dbReference>
<dbReference type="InterPro" id="IPR041569">
    <property type="entry name" value="AAA_lid_3"/>
</dbReference>
<dbReference type="InterPro" id="IPR011546">
    <property type="entry name" value="Pept_M41_FtsH_extracell"/>
</dbReference>
<keyword evidence="9 15" id="KW-0862">Zinc</keyword>
<dbReference type="GO" id="GO:0016887">
    <property type="term" value="F:ATP hydrolysis activity"/>
    <property type="evidence" value="ECO:0007669"/>
    <property type="project" value="UniProtKB-UniRule"/>
</dbReference>
<feature type="transmembrane region" description="Helical" evidence="15">
    <location>
        <begin position="25"/>
        <end position="43"/>
    </location>
</feature>